<dbReference type="InterPro" id="IPR008969">
    <property type="entry name" value="CarboxyPept-like_regulatory"/>
</dbReference>
<evidence type="ECO:0000256" key="8">
    <source>
        <dbReference type="PROSITE-ProRule" id="PRU01360"/>
    </source>
</evidence>
<evidence type="ECO:0000256" key="5">
    <source>
        <dbReference type="ARBA" id="ARBA00023077"/>
    </source>
</evidence>
<accession>A0ABV7JLU3</accession>
<dbReference type="PROSITE" id="PS52016">
    <property type="entry name" value="TONB_DEPENDENT_REC_3"/>
    <property type="match status" value="1"/>
</dbReference>
<comment type="similarity">
    <text evidence="8 9">Belongs to the TonB-dependent receptor family.</text>
</comment>
<dbReference type="SUPFAM" id="SSF56935">
    <property type="entry name" value="Porins"/>
    <property type="match status" value="1"/>
</dbReference>
<evidence type="ECO:0000256" key="4">
    <source>
        <dbReference type="ARBA" id="ARBA00022692"/>
    </source>
</evidence>
<dbReference type="Gene3D" id="2.60.40.1120">
    <property type="entry name" value="Carboxypeptidase-like, regulatory domain"/>
    <property type="match status" value="1"/>
</dbReference>
<evidence type="ECO:0000256" key="2">
    <source>
        <dbReference type="ARBA" id="ARBA00022448"/>
    </source>
</evidence>
<feature type="domain" description="TonB-dependent receptor plug" evidence="11">
    <location>
        <begin position="117"/>
        <end position="224"/>
    </location>
</feature>
<dbReference type="NCBIfam" id="TIGR04057">
    <property type="entry name" value="SusC_RagA_signa"/>
    <property type="match status" value="1"/>
</dbReference>
<dbReference type="Proteomes" id="UP001595526">
    <property type="component" value="Unassembled WGS sequence"/>
</dbReference>
<keyword evidence="5 9" id="KW-0798">TonB box</keyword>
<dbReference type="SUPFAM" id="SSF49464">
    <property type="entry name" value="Carboxypeptidase regulatory domain-like"/>
    <property type="match status" value="1"/>
</dbReference>
<reference evidence="13" key="1">
    <citation type="journal article" date="2019" name="Int. J. Syst. Evol. Microbiol.">
        <title>The Global Catalogue of Microorganisms (GCM) 10K type strain sequencing project: providing services to taxonomists for standard genome sequencing and annotation.</title>
        <authorList>
            <consortium name="The Broad Institute Genomics Platform"/>
            <consortium name="The Broad Institute Genome Sequencing Center for Infectious Disease"/>
            <person name="Wu L."/>
            <person name="Ma J."/>
        </authorList>
    </citation>
    <scope>NUCLEOTIDE SEQUENCE [LARGE SCALE GENOMIC DNA]</scope>
    <source>
        <strain evidence="13">KCTC 52416</strain>
    </source>
</reference>
<organism evidence="12 13">
    <name type="scientific">Parapedobacter deserti</name>
    <dbReference type="NCBI Taxonomy" id="1912957"/>
    <lineage>
        <taxon>Bacteria</taxon>
        <taxon>Pseudomonadati</taxon>
        <taxon>Bacteroidota</taxon>
        <taxon>Sphingobacteriia</taxon>
        <taxon>Sphingobacteriales</taxon>
        <taxon>Sphingobacteriaceae</taxon>
        <taxon>Parapedobacter</taxon>
    </lineage>
</organism>
<dbReference type="InterPro" id="IPR036942">
    <property type="entry name" value="Beta-barrel_TonB_sf"/>
</dbReference>
<dbReference type="InterPro" id="IPR037066">
    <property type="entry name" value="Plug_dom_sf"/>
</dbReference>
<proteinExistence type="inferred from homology"/>
<dbReference type="RefSeq" id="WP_379021956.1">
    <property type="nucleotide sequence ID" value="NZ_JBHRTA010000030.1"/>
</dbReference>
<keyword evidence="4 8" id="KW-0812">Transmembrane</keyword>
<dbReference type="InterPro" id="IPR039426">
    <property type="entry name" value="TonB-dep_rcpt-like"/>
</dbReference>
<dbReference type="InterPro" id="IPR000531">
    <property type="entry name" value="Beta-barrel_TonB"/>
</dbReference>
<dbReference type="Pfam" id="PF07715">
    <property type="entry name" value="Plug"/>
    <property type="match status" value="1"/>
</dbReference>
<protein>
    <submittedName>
        <fullName evidence="12">SusC/RagA family TonB-linked outer membrane protein</fullName>
    </submittedName>
</protein>
<name>A0ABV7JLU3_9SPHI</name>
<evidence type="ECO:0000313" key="13">
    <source>
        <dbReference type="Proteomes" id="UP001595526"/>
    </source>
</evidence>
<keyword evidence="7 8" id="KW-0998">Cell outer membrane</keyword>
<evidence type="ECO:0000256" key="6">
    <source>
        <dbReference type="ARBA" id="ARBA00023136"/>
    </source>
</evidence>
<dbReference type="Pfam" id="PF13715">
    <property type="entry name" value="CarbopepD_reg_2"/>
    <property type="match status" value="1"/>
</dbReference>
<comment type="caution">
    <text evidence="12">The sequence shown here is derived from an EMBL/GenBank/DDBJ whole genome shotgun (WGS) entry which is preliminary data.</text>
</comment>
<evidence type="ECO:0000256" key="7">
    <source>
        <dbReference type="ARBA" id="ARBA00023237"/>
    </source>
</evidence>
<evidence type="ECO:0000256" key="1">
    <source>
        <dbReference type="ARBA" id="ARBA00004571"/>
    </source>
</evidence>
<evidence type="ECO:0000259" key="11">
    <source>
        <dbReference type="Pfam" id="PF07715"/>
    </source>
</evidence>
<evidence type="ECO:0000313" key="12">
    <source>
        <dbReference type="EMBL" id="MFC3197860.1"/>
    </source>
</evidence>
<gene>
    <name evidence="12" type="ORF">ACFOET_09570</name>
</gene>
<dbReference type="Gene3D" id="2.170.130.10">
    <property type="entry name" value="TonB-dependent receptor, plug domain"/>
    <property type="match status" value="1"/>
</dbReference>
<dbReference type="Gene3D" id="2.40.170.20">
    <property type="entry name" value="TonB-dependent receptor, beta-barrel domain"/>
    <property type="match status" value="1"/>
</dbReference>
<dbReference type="Pfam" id="PF00593">
    <property type="entry name" value="TonB_dep_Rec_b-barrel"/>
    <property type="match status" value="1"/>
</dbReference>
<dbReference type="InterPro" id="IPR023997">
    <property type="entry name" value="TonB-dep_OMP_SusC/RagA_CS"/>
</dbReference>
<keyword evidence="2 8" id="KW-0813">Transport</keyword>
<evidence type="ECO:0000256" key="9">
    <source>
        <dbReference type="RuleBase" id="RU003357"/>
    </source>
</evidence>
<dbReference type="EMBL" id="JBHRTA010000030">
    <property type="protein sequence ID" value="MFC3197860.1"/>
    <property type="molecule type" value="Genomic_DNA"/>
</dbReference>
<evidence type="ECO:0000256" key="3">
    <source>
        <dbReference type="ARBA" id="ARBA00022452"/>
    </source>
</evidence>
<keyword evidence="6 8" id="KW-0472">Membrane</keyword>
<feature type="domain" description="TonB-dependent receptor-like beta-barrel" evidence="10">
    <location>
        <begin position="438"/>
        <end position="849"/>
    </location>
</feature>
<keyword evidence="13" id="KW-1185">Reference proteome</keyword>
<sequence length="1077" mass="120082">MRNYVLLIVVLLITIGHSGYGQDAVSGTVIDQMTQTGIAGVSVLVKETGATVQTDESGRYRIQLPSGRTGVTLVFRYIGYRTREETVTSGQTVNVSLEPEENVLEEAVAIGYSTVSRRDLTSAVSSVNAKQLRDIPLSSAAEAITGRLAGVRVTTTEGAPGAEVQIRVRGGGSITQDNSPLYIVDGIQVENALSILSPQEIESIDVLKDAASTAIYGARGANGVVIITTRGGMNMKTQVTYNGFGGVRHITNQLDVMRPYDYILYQYQAYHLNTDEQTRNAFRDRYGRWEDLELYRDMPFVDWQDAVFGRQARNQTHILGLVGGSDKTSFNFNLNHTDEEGIMLHSGFQRTLASLKFNHKASERLDVGFSVRYSKQRTDGVGTSATGTQSNNRLRNAVRFMPFIAPGMESIVDEFDPDFANQTNLVNPVVLANDEVRNQYRDDVIFNGNASFKLTKDLTARTTLGINHTMRKDNRFAGVSTGLARQNNNQPVVNMGNGESLSLTNSNTLTYRKAFGQHRVQGMLGHEIYQIETKNQSMEVKWLPVDISPEEAFAGIQKATPADGMIQTPPSTNWSEHRLFSLFGQFNYSYDDKYMATLTVRRDGSSLFARENRNAFFPSMALAWRASEEQFMEGTSDWLSDLKVRFSYGAVGNNRIGIDLFKTMFGVHNSYSYAFGESITPGFAPLSLSNTGLKWETTISRNLGLDFAVLNNRISGSIDIYKNSTRDLLLEARVPATSGYATQLRNIGETENKGLEIQLSGTVVQNRNFTYQSQFNISFNRNKIVSLGIDSDGRPLTYYLERAGWVSSQFEDFIVQVGAPVGQFYGYVTDGFYTVDDFNFNPTTQSYTLNEGIPSTRNVALGNRDPMPGDLKLKKLSDDGEPMINASDRTVLGNAQPKFIGGMNHQFAYKNLDLSIFLNWSVGNKVYNANKIEFTTQYLYRDNNMLTTVNDRWRWFDDNGVRVTDPEALAAMNAGTTMWSPPMGPYFLHSYAIEDGSFLRISNLTLGYSLPQDLMRRARLFSNVRIYATVNNLWTITGYSGYDPEANTRRGNPLTPAVDYAAYPRSRYMLAGINVTF</sequence>
<evidence type="ECO:0000259" key="10">
    <source>
        <dbReference type="Pfam" id="PF00593"/>
    </source>
</evidence>
<dbReference type="InterPro" id="IPR012910">
    <property type="entry name" value="Plug_dom"/>
</dbReference>
<comment type="subcellular location">
    <subcellularLocation>
        <location evidence="1 8">Cell outer membrane</location>
        <topology evidence="1 8">Multi-pass membrane protein</topology>
    </subcellularLocation>
</comment>
<dbReference type="NCBIfam" id="TIGR04056">
    <property type="entry name" value="OMP_RagA_SusC"/>
    <property type="match status" value="1"/>
</dbReference>
<keyword evidence="3 8" id="KW-1134">Transmembrane beta strand</keyword>
<dbReference type="InterPro" id="IPR023996">
    <property type="entry name" value="TonB-dep_OMP_SusC/RagA"/>
</dbReference>